<organism evidence="2 3">
    <name type="scientific">Prunus dulcis</name>
    <name type="common">Almond</name>
    <name type="synonym">Amygdalus dulcis</name>
    <dbReference type="NCBI Taxonomy" id="3755"/>
    <lineage>
        <taxon>Eukaryota</taxon>
        <taxon>Viridiplantae</taxon>
        <taxon>Streptophyta</taxon>
        <taxon>Embryophyta</taxon>
        <taxon>Tracheophyta</taxon>
        <taxon>Spermatophyta</taxon>
        <taxon>Magnoliopsida</taxon>
        <taxon>eudicotyledons</taxon>
        <taxon>Gunneridae</taxon>
        <taxon>Pentapetalae</taxon>
        <taxon>rosids</taxon>
        <taxon>fabids</taxon>
        <taxon>Rosales</taxon>
        <taxon>Rosaceae</taxon>
        <taxon>Amygdaloideae</taxon>
        <taxon>Amygdaleae</taxon>
        <taxon>Prunus</taxon>
    </lineage>
</organism>
<evidence type="ECO:0000313" key="2">
    <source>
        <dbReference type="EMBL" id="KAI5330310.1"/>
    </source>
</evidence>
<dbReference type="EMBL" id="JAJFAZ020000005">
    <property type="protein sequence ID" value="KAI5330310.1"/>
    <property type="molecule type" value="Genomic_DNA"/>
</dbReference>
<comment type="caution">
    <text evidence="2">The sequence shown here is derived from an EMBL/GenBank/DDBJ whole genome shotgun (WGS) entry which is preliminary data.</text>
</comment>
<dbReference type="Proteomes" id="UP001054821">
    <property type="component" value="Chromosome 5"/>
</dbReference>
<accession>A0AAD4Z2E5</accession>
<protein>
    <submittedName>
        <fullName evidence="2">Uncharacterized protein</fullName>
    </submittedName>
</protein>
<gene>
    <name evidence="2" type="ORF">L3X38_029708</name>
</gene>
<sequence length="90" mass="10096">MFARKRKLLERETIFVEDLSQVLAVSRVLLADNCKGAGKLDVYQRNVILNAAKDRQLTGQDNRSLNSTYPFALGRPSGHGSEDFNCITRP</sequence>
<proteinExistence type="predicted"/>
<evidence type="ECO:0000256" key="1">
    <source>
        <dbReference type="SAM" id="MobiDB-lite"/>
    </source>
</evidence>
<keyword evidence="3" id="KW-1185">Reference proteome</keyword>
<dbReference type="AlphaFoldDB" id="A0AAD4Z2E5"/>
<evidence type="ECO:0000313" key="3">
    <source>
        <dbReference type="Proteomes" id="UP001054821"/>
    </source>
</evidence>
<reference evidence="2 3" key="1">
    <citation type="journal article" date="2022" name="G3 (Bethesda)">
        <title>Whole-genome sequence and methylome profiling of the almond [Prunus dulcis (Mill.) D.A. Webb] cultivar 'Nonpareil'.</title>
        <authorList>
            <person name="D'Amico-Willman K.M."/>
            <person name="Ouma W.Z."/>
            <person name="Meulia T."/>
            <person name="Sideli G.M."/>
            <person name="Gradziel T.M."/>
            <person name="Fresnedo-Ramirez J."/>
        </authorList>
    </citation>
    <scope>NUCLEOTIDE SEQUENCE [LARGE SCALE GENOMIC DNA]</scope>
    <source>
        <strain evidence="2">Clone GOH B32 T37-40</strain>
    </source>
</reference>
<name>A0AAD4Z2E5_PRUDU</name>
<feature type="region of interest" description="Disordered" evidence="1">
    <location>
        <begin position="68"/>
        <end position="90"/>
    </location>
</feature>